<dbReference type="Pfam" id="PF13420">
    <property type="entry name" value="Acetyltransf_4"/>
    <property type="match status" value="1"/>
</dbReference>
<accession>A0ABS0H7E2</accession>
<sequence>MDEDLATIRPASPADLDAIGEIYAHYVANTATTFELRVPERRDWSARYWTIAETGLPFLVTEMDGRIAGYAYCARWRSRQAYRHTAENSIYLAPRAVGRGLGTALLAELLRVSTVAGVRELIAVIVDTGEPASMRLHRRLGFAEAGRLRRVGHKHGRWLDTVLLQRSLPPDPTA</sequence>
<dbReference type="InterPro" id="IPR000182">
    <property type="entry name" value="GNAT_dom"/>
</dbReference>
<proteinExistence type="predicted"/>
<dbReference type="PANTHER" id="PTHR43072:SF8">
    <property type="entry name" value="ACYLTRANSFERASE FABY-RELATED"/>
    <property type="match status" value="1"/>
</dbReference>
<dbReference type="Proteomes" id="UP000638560">
    <property type="component" value="Unassembled WGS sequence"/>
</dbReference>
<dbReference type="SUPFAM" id="SSF55729">
    <property type="entry name" value="Acyl-CoA N-acyltransferases (Nat)"/>
    <property type="match status" value="1"/>
</dbReference>
<gene>
    <name evidence="2" type="ORF">I0C86_36460</name>
</gene>
<protein>
    <submittedName>
        <fullName evidence="2">N-acetyltransferase</fullName>
    </submittedName>
</protein>
<evidence type="ECO:0000313" key="3">
    <source>
        <dbReference type="Proteomes" id="UP000638560"/>
    </source>
</evidence>
<comment type="caution">
    <text evidence="2">The sequence shown here is derived from an EMBL/GenBank/DDBJ whole genome shotgun (WGS) entry which is preliminary data.</text>
</comment>
<dbReference type="CDD" id="cd04301">
    <property type="entry name" value="NAT_SF"/>
    <property type="match status" value="1"/>
</dbReference>
<dbReference type="InterPro" id="IPR016181">
    <property type="entry name" value="Acyl_CoA_acyltransferase"/>
</dbReference>
<dbReference type="PANTHER" id="PTHR43072">
    <property type="entry name" value="N-ACETYLTRANSFERASE"/>
    <property type="match status" value="1"/>
</dbReference>
<dbReference type="RefSeq" id="WP_196205864.1">
    <property type="nucleotide sequence ID" value="NZ_JADPUN010000342.1"/>
</dbReference>
<keyword evidence="3" id="KW-1185">Reference proteome</keyword>
<dbReference type="PROSITE" id="PS51186">
    <property type="entry name" value="GNAT"/>
    <property type="match status" value="1"/>
</dbReference>
<dbReference type="EMBL" id="JADPUN010000342">
    <property type="protein sequence ID" value="MBF9134383.1"/>
    <property type="molecule type" value="Genomic_DNA"/>
</dbReference>
<feature type="domain" description="N-acetyltransferase" evidence="1">
    <location>
        <begin position="6"/>
        <end position="169"/>
    </location>
</feature>
<evidence type="ECO:0000259" key="1">
    <source>
        <dbReference type="PROSITE" id="PS51186"/>
    </source>
</evidence>
<evidence type="ECO:0000313" key="2">
    <source>
        <dbReference type="EMBL" id="MBF9134383.1"/>
    </source>
</evidence>
<organism evidence="2 3">
    <name type="scientific">Plantactinospora alkalitolerans</name>
    <dbReference type="NCBI Taxonomy" id="2789879"/>
    <lineage>
        <taxon>Bacteria</taxon>
        <taxon>Bacillati</taxon>
        <taxon>Actinomycetota</taxon>
        <taxon>Actinomycetes</taxon>
        <taxon>Micromonosporales</taxon>
        <taxon>Micromonosporaceae</taxon>
        <taxon>Plantactinospora</taxon>
    </lineage>
</organism>
<name>A0ABS0H7E2_9ACTN</name>
<reference evidence="2 3" key="1">
    <citation type="submission" date="2020-11" db="EMBL/GenBank/DDBJ databases">
        <title>A novel isolate from a Black sea contaminated sediment with potential to produce alkanes: Plantactinospora alkalitolerans sp. nov.</title>
        <authorList>
            <person name="Carro L."/>
            <person name="Veyisoglu A."/>
            <person name="Guven K."/>
            <person name="Schumann P."/>
            <person name="Klenk H.-P."/>
            <person name="Sahin N."/>
        </authorList>
    </citation>
    <scope>NUCLEOTIDE SEQUENCE [LARGE SCALE GENOMIC DNA]</scope>
    <source>
        <strain evidence="2 3">S1510</strain>
    </source>
</reference>
<dbReference type="Gene3D" id="3.40.630.30">
    <property type="match status" value="1"/>
</dbReference>